<dbReference type="InterPro" id="IPR003663">
    <property type="entry name" value="Sugar/inositol_transpt"/>
</dbReference>
<feature type="transmembrane region" description="Helical" evidence="9">
    <location>
        <begin position="106"/>
        <end position="128"/>
    </location>
</feature>
<feature type="transmembrane region" description="Helical" evidence="9">
    <location>
        <begin position="435"/>
        <end position="456"/>
    </location>
</feature>
<feature type="domain" description="Major facilitator superfamily (MFS) profile" evidence="10">
    <location>
        <begin position="8"/>
        <end position="460"/>
    </location>
</feature>
<sequence length="528" mass="58501">MKHLSLIATTVSCMGGFLFGYDIGVISGVLAMPTFPQYFGIEGDPAHIARVKGDVVALLQAGCCVGALLINLLADPFGRKKTIMFSSLVFILGGILQAVAQNVSTMLAGRFIAGLGVGACSALVPMYIAEIAPRRLRGRLGTLWQFLVVLGIMLSYWVDYGCVRHIPASDKQWRTALGIQIIPGGLLFIGMFFCPESLRWLALRERNEEVLKVLCQLRNQDVEHPAIVEELQEIKEAAQLEREMKMTRWTELLVPNNLRRLFIGVMLQVFQQWTGTNAINYYAPDIFKSIGLTAENTDILATGVYGVVKLVFVVIAFFLIDGRMGRRRTLMLGAAIMFVSFFIVGGMVYGLQKQSTGSGDEITVVDAKGYVAIVFVYIFAVGYEFSWGPVVWVVCSEIFPTRIRAMCLSVTTAFNWAMNATIAKVTPIMISEITYGTYFFFGCCAVLMGTFTFLWVPETRGRSLEEMEQVFGGSIWAFKDKYVWKKSDEENKQSKAQQVERVEDQKVEQPLPSTTSSNAGAGSSADKD</sequence>
<dbReference type="GO" id="GO:0005351">
    <property type="term" value="F:carbohydrate:proton symporter activity"/>
    <property type="evidence" value="ECO:0007669"/>
    <property type="project" value="TreeGrafter"/>
</dbReference>
<comment type="subcellular location">
    <subcellularLocation>
        <location evidence="1">Membrane</location>
        <topology evidence="1">Multi-pass membrane protein</topology>
    </subcellularLocation>
</comment>
<feature type="compositionally biased region" description="Low complexity" evidence="8">
    <location>
        <begin position="513"/>
        <end position="528"/>
    </location>
</feature>
<dbReference type="InterPro" id="IPR036259">
    <property type="entry name" value="MFS_trans_sf"/>
</dbReference>
<dbReference type="SUPFAM" id="SSF103473">
    <property type="entry name" value="MFS general substrate transporter"/>
    <property type="match status" value="1"/>
</dbReference>
<dbReference type="Pfam" id="PF00083">
    <property type="entry name" value="Sugar_tr"/>
    <property type="match status" value="1"/>
</dbReference>
<dbReference type="FunFam" id="1.20.1250.20:FF:000026">
    <property type="entry name" value="MFS quinate transporter QutD"/>
    <property type="match status" value="1"/>
</dbReference>
<name>A0A077WXH1_9FUNG</name>
<organism evidence="11">
    <name type="scientific">Lichtheimia ramosa</name>
    <dbReference type="NCBI Taxonomy" id="688394"/>
    <lineage>
        <taxon>Eukaryota</taxon>
        <taxon>Fungi</taxon>
        <taxon>Fungi incertae sedis</taxon>
        <taxon>Mucoromycota</taxon>
        <taxon>Mucoromycotina</taxon>
        <taxon>Mucoromycetes</taxon>
        <taxon>Mucorales</taxon>
        <taxon>Lichtheimiaceae</taxon>
        <taxon>Lichtheimia</taxon>
    </lineage>
</organism>
<evidence type="ECO:0000256" key="4">
    <source>
        <dbReference type="ARBA" id="ARBA00022692"/>
    </source>
</evidence>
<dbReference type="InterPro" id="IPR050360">
    <property type="entry name" value="MFS_Sugar_Transporters"/>
</dbReference>
<dbReference type="PANTHER" id="PTHR48022:SF2">
    <property type="entry name" value="PLASTIDIC GLUCOSE TRANSPORTER 4"/>
    <property type="match status" value="1"/>
</dbReference>
<gene>
    <name evidence="11" type="ORF">LRAMOSA04541</name>
</gene>
<evidence type="ECO:0000256" key="2">
    <source>
        <dbReference type="ARBA" id="ARBA00010992"/>
    </source>
</evidence>
<evidence type="ECO:0000256" key="6">
    <source>
        <dbReference type="ARBA" id="ARBA00023136"/>
    </source>
</evidence>
<feature type="transmembrane region" description="Helical" evidence="9">
    <location>
        <begin position="371"/>
        <end position="393"/>
    </location>
</feature>
<dbReference type="PRINTS" id="PR00171">
    <property type="entry name" value="SUGRTRNSPORT"/>
</dbReference>
<keyword evidence="3 7" id="KW-0813">Transport</keyword>
<dbReference type="AlphaFoldDB" id="A0A077WXH1"/>
<evidence type="ECO:0000259" key="10">
    <source>
        <dbReference type="PROSITE" id="PS50850"/>
    </source>
</evidence>
<feature type="transmembrane region" description="Helical" evidence="9">
    <location>
        <begin position="405"/>
        <end position="423"/>
    </location>
</feature>
<dbReference type="NCBIfam" id="TIGR00879">
    <property type="entry name" value="SP"/>
    <property type="match status" value="1"/>
</dbReference>
<evidence type="ECO:0000256" key="5">
    <source>
        <dbReference type="ARBA" id="ARBA00022989"/>
    </source>
</evidence>
<dbReference type="InterPro" id="IPR020846">
    <property type="entry name" value="MFS_dom"/>
</dbReference>
<accession>A0A077WXH1</accession>
<feature type="transmembrane region" description="Helical" evidence="9">
    <location>
        <begin position="261"/>
        <end position="279"/>
    </location>
</feature>
<keyword evidence="5 9" id="KW-1133">Transmembrane helix</keyword>
<dbReference type="CDD" id="cd17356">
    <property type="entry name" value="MFS_HXT"/>
    <property type="match status" value="1"/>
</dbReference>
<dbReference type="Gene3D" id="1.20.1250.20">
    <property type="entry name" value="MFS general substrate transporter like domains"/>
    <property type="match status" value="1"/>
</dbReference>
<feature type="transmembrane region" description="Helical" evidence="9">
    <location>
        <begin position="83"/>
        <end position="100"/>
    </location>
</feature>
<evidence type="ECO:0000256" key="3">
    <source>
        <dbReference type="ARBA" id="ARBA00022448"/>
    </source>
</evidence>
<evidence type="ECO:0000313" key="11">
    <source>
        <dbReference type="EMBL" id="CDS12346.1"/>
    </source>
</evidence>
<dbReference type="OrthoDB" id="4142200at2759"/>
<dbReference type="InterPro" id="IPR005829">
    <property type="entry name" value="Sugar_transporter_CS"/>
</dbReference>
<feature type="transmembrane region" description="Helical" evidence="9">
    <location>
        <begin position="55"/>
        <end position="74"/>
    </location>
</feature>
<comment type="similarity">
    <text evidence="2 7">Belongs to the major facilitator superfamily. Sugar transporter (TC 2.A.1.1) family.</text>
</comment>
<evidence type="ECO:0000256" key="8">
    <source>
        <dbReference type="SAM" id="MobiDB-lite"/>
    </source>
</evidence>
<feature type="transmembrane region" description="Helical" evidence="9">
    <location>
        <begin position="177"/>
        <end position="194"/>
    </location>
</feature>
<feature type="transmembrane region" description="Helical" evidence="9">
    <location>
        <begin position="140"/>
        <end position="157"/>
    </location>
</feature>
<evidence type="ECO:0000256" key="1">
    <source>
        <dbReference type="ARBA" id="ARBA00004141"/>
    </source>
</evidence>
<feature type="transmembrane region" description="Helical" evidence="9">
    <location>
        <begin position="299"/>
        <end position="320"/>
    </location>
</feature>
<dbReference type="EMBL" id="LK023357">
    <property type="protein sequence ID" value="CDS12346.1"/>
    <property type="molecule type" value="Genomic_DNA"/>
</dbReference>
<evidence type="ECO:0000256" key="9">
    <source>
        <dbReference type="SAM" id="Phobius"/>
    </source>
</evidence>
<keyword evidence="4 9" id="KW-0812">Transmembrane</keyword>
<feature type="transmembrane region" description="Helical" evidence="9">
    <location>
        <begin position="332"/>
        <end position="351"/>
    </location>
</feature>
<dbReference type="PROSITE" id="PS50850">
    <property type="entry name" value="MFS"/>
    <property type="match status" value="1"/>
</dbReference>
<protein>
    <recommendedName>
        <fullName evidence="10">Major facilitator superfamily (MFS) profile domain-containing protein</fullName>
    </recommendedName>
</protein>
<dbReference type="GO" id="GO:0016020">
    <property type="term" value="C:membrane"/>
    <property type="evidence" value="ECO:0007669"/>
    <property type="project" value="UniProtKB-SubCell"/>
</dbReference>
<evidence type="ECO:0000256" key="7">
    <source>
        <dbReference type="RuleBase" id="RU003346"/>
    </source>
</evidence>
<feature type="region of interest" description="Disordered" evidence="8">
    <location>
        <begin position="493"/>
        <end position="528"/>
    </location>
</feature>
<reference evidence="11" key="1">
    <citation type="journal article" date="2014" name="Genome Announc.">
        <title>De novo whole-genome sequence and genome annotation of Lichtheimia ramosa.</title>
        <authorList>
            <person name="Linde J."/>
            <person name="Schwartze V."/>
            <person name="Binder U."/>
            <person name="Lass-Florl C."/>
            <person name="Voigt K."/>
            <person name="Horn F."/>
        </authorList>
    </citation>
    <scope>NUCLEOTIDE SEQUENCE</scope>
    <source>
        <strain evidence="11">JMRC FSU:6197</strain>
    </source>
</reference>
<dbReference type="PANTHER" id="PTHR48022">
    <property type="entry name" value="PLASTIDIC GLUCOSE TRANSPORTER 4"/>
    <property type="match status" value="1"/>
</dbReference>
<keyword evidence="6 9" id="KW-0472">Membrane</keyword>
<dbReference type="InterPro" id="IPR005828">
    <property type="entry name" value="MFS_sugar_transport-like"/>
</dbReference>
<feature type="compositionally biased region" description="Basic and acidic residues" evidence="8">
    <location>
        <begin position="493"/>
        <end position="507"/>
    </location>
</feature>
<dbReference type="PROSITE" id="PS00217">
    <property type="entry name" value="SUGAR_TRANSPORT_2"/>
    <property type="match status" value="1"/>
</dbReference>
<proteinExistence type="inferred from homology"/>